<name>A0A1I2G9I4_9BACT</name>
<reference evidence="4" key="1">
    <citation type="submission" date="2016-10" db="EMBL/GenBank/DDBJ databases">
        <authorList>
            <person name="Varghese N."/>
            <person name="Submissions S."/>
        </authorList>
    </citation>
    <scope>NUCLEOTIDE SEQUENCE [LARGE SCALE GENOMIC DNA]</scope>
    <source>
        <strain evidence="4">ATCC 25963</strain>
    </source>
</reference>
<dbReference type="SUPFAM" id="SSF57262">
    <property type="entry name" value="Leech antihemostatic proteins"/>
    <property type="match status" value="1"/>
</dbReference>
<dbReference type="Pfam" id="PF02822">
    <property type="entry name" value="Antistasin"/>
    <property type="match status" value="1"/>
</dbReference>
<feature type="compositionally biased region" description="Low complexity" evidence="1">
    <location>
        <begin position="83"/>
        <end position="143"/>
    </location>
</feature>
<gene>
    <name evidence="3" type="ORF">SAMN02745121_07146</name>
</gene>
<dbReference type="Proteomes" id="UP000199400">
    <property type="component" value="Unassembled WGS sequence"/>
</dbReference>
<feature type="region of interest" description="Disordered" evidence="1">
    <location>
        <begin position="37"/>
        <end position="144"/>
    </location>
</feature>
<feature type="compositionally biased region" description="Low complexity" evidence="1">
    <location>
        <begin position="38"/>
        <end position="67"/>
    </location>
</feature>
<dbReference type="EMBL" id="FOMX01000031">
    <property type="protein sequence ID" value="SFF14245.1"/>
    <property type="molecule type" value="Genomic_DNA"/>
</dbReference>
<dbReference type="GO" id="GO:0004867">
    <property type="term" value="F:serine-type endopeptidase inhibitor activity"/>
    <property type="evidence" value="ECO:0007669"/>
    <property type="project" value="InterPro"/>
</dbReference>
<dbReference type="STRING" id="54.SAMN02745121_07146"/>
<dbReference type="InterPro" id="IPR004094">
    <property type="entry name" value="Antistasin-like"/>
</dbReference>
<organism evidence="3 4">
    <name type="scientific">Nannocystis exedens</name>
    <dbReference type="NCBI Taxonomy" id="54"/>
    <lineage>
        <taxon>Bacteria</taxon>
        <taxon>Pseudomonadati</taxon>
        <taxon>Myxococcota</taxon>
        <taxon>Polyangia</taxon>
        <taxon>Nannocystales</taxon>
        <taxon>Nannocystaceae</taxon>
        <taxon>Nannocystis</taxon>
    </lineage>
</organism>
<keyword evidence="4" id="KW-1185">Reference proteome</keyword>
<dbReference type="InterPro" id="IPR011061">
    <property type="entry name" value="Hirudin/antistatin"/>
</dbReference>
<sequence length="301" mass="29880">MPAMKEFKLAMTSKHDGWARAASCAALWLGLGCGQSGGTTEAGETGETAASTAATADTSSGSAATTTGSGGPTEGGNTGGETEGTTTSGGPQTTGETTTTSTTTTGETTTGETTTTSTTGETTAETTTTGETTSTTGETSTGGNVCDGFEQPGCIDKGCPEGQECNFEVDCVPSACICDEETQQITCTADCGGGTCVDAALCDPVACDLFCEFGFKKDEMGCEICACNEPPACGCQSDADCVKASPGCCSCNMGGTEVAVAAACVDQLEPCPLPPDQVLCPAVYLCTDAQAVCVQGQCALQ</sequence>
<dbReference type="AlphaFoldDB" id="A0A1I2G9I4"/>
<proteinExistence type="predicted"/>
<dbReference type="Gene3D" id="2.10.22.10">
    <property type="entry name" value="Antistasin, domain 1"/>
    <property type="match status" value="1"/>
</dbReference>
<evidence type="ECO:0000256" key="1">
    <source>
        <dbReference type="SAM" id="MobiDB-lite"/>
    </source>
</evidence>
<protein>
    <submittedName>
        <fullName evidence="3">Antistasin family protein</fullName>
    </submittedName>
</protein>
<feature type="domain" description="Antistasin-like" evidence="2">
    <location>
        <begin position="202"/>
        <end position="227"/>
    </location>
</feature>
<feature type="compositionally biased region" description="Gly residues" evidence="1">
    <location>
        <begin position="68"/>
        <end position="82"/>
    </location>
</feature>
<accession>A0A1I2G9I4</accession>
<evidence type="ECO:0000313" key="4">
    <source>
        <dbReference type="Proteomes" id="UP000199400"/>
    </source>
</evidence>
<dbReference type="PROSITE" id="PS51252">
    <property type="entry name" value="ANTISTASIN"/>
    <property type="match status" value="1"/>
</dbReference>
<dbReference type="PROSITE" id="PS51257">
    <property type="entry name" value="PROKAR_LIPOPROTEIN"/>
    <property type="match status" value="1"/>
</dbReference>
<evidence type="ECO:0000259" key="2">
    <source>
        <dbReference type="PROSITE" id="PS51252"/>
    </source>
</evidence>
<evidence type="ECO:0000313" key="3">
    <source>
        <dbReference type="EMBL" id="SFF14245.1"/>
    </source>
</evidence>